<proteinExistence type="predicted"/>
<reference evidence="2" key="1">
    <citation type="submission" date="2021-02" db="EMBL/GenBank/DDBJ databases">
        <authorList>
            <person name="Palmer J.M."/>
        </authorList>
    </citation>
    <scope>NUCLEOTIDE SEQUENCE</scope>
    <source>
        <strain evidence="2">SCRP734</strain>
    </source>
</reference>
<keyword evidence="3" id="KW-1185">Reference proteome</keyword>
<evidence type="ECO:0000313" key="3">
    <source>
        <dbReference type="Proteomes" id="UP000694044"/>
    </source>
</evidence>
<dbReference type="EMBL" id="JAGDFM010000087">
    <property type="protein sequence ID" value="KAG7387036.1"/>
    <property type="molecule type" value="Genomic_DNA"/>
</dbReference>
<feature type="chain" id="PRO_5035750587" evidence="1">
    <location>
        <begin position="17"/>
        <end position="446"/>
    </location>
</feature>
<dbReference type="Proteomes" id="UP000694044">
    <property type="component" value="Unassembled WGS sequence"/>
</dbReference>
<dbReference type="PANTHER" id="PTHR46586:SF3">
    <property type="entry name" value="ANKYRIN REPEAT-CONTAINING PROTEIN"/>
    <property type="match status" value="1"/>
</dbReference>
<organism evidence="2 3">
    <name type="scientific">Phytophthora pseudosyringae</name>
    <dbReference type="NCBI Taxonomy" id="221518"/>
    <lineage>
        <taxon>Eukaryota</taxon>
        <taxon>Sar</taxon>
        <taxon>Stramenopiles</taxon>
        <taxon>Oomycota</taxon>
        <taxon>Peronosporomycetes</taxon>
        <taxon>Peronosporales</taxon>
        <taxon>Peronosporaceae</taxon>
        <taxon>Phytophthora</taxon>
    </lineage>
</organism>
<name>A0A8T1W1D3_9STRA</name>
<dbReference type="InterPro" id="IPR052050">
    <property type="entry name" value="SecEffector_AnkRepeat"/>
</dbReference>
<comment type="caution">
    <text evidence="2">The sequence shown here is derived from an EMBL/GenBank/DDBJ whole genome shotgun (WGS) entry which is preliminary data.</text>
</comment>
<dbReference type="AlphaFoldDB" id="A0A8T1W1D3"/>
<accession>A0A8T1W1D3</accession>
<keyword evidence="1" id="KW-0732">Signal</keyword>
<dbReference type="PANTHER" id="PTHR46586">
    <property type="entry name" value="ANKYRIN REPEAT-CONTAINING PROTEIN"/>
    <property type="match status" value="1"/>
</dbReference>
<feature type="signal peptide" evidence="1">
    <location>
        <begin position="1"/>
        <end position="16"/>
    </location>
</feature>
<gene>
    <name evidence="2" type="ORF">PHYPSEUDO_014816</name>
</gene>
<evidence type="ECO:0000256" key="1">
    <source>
        <dbReference type="SAM" id="SignalP"/>
    </source>
</evidence>
<sequence length="446" mass="48184">MSTSSLLLVSSVLSSSLPPSPRVVQLVNAFLLPKTIDAAVYSNLQRVIRAHHASRPCSPAAFDFAAAKGHLAILRCVHQNRRGRCSPTALARAAANGHRRVVKWLYKKYEKRGGLDTDGASSAAARRGRAHVVKFLRRKSTSLGVGLALEAAAANNRLGAVKLLLPWALTIHRSHHRKLPKILEAEEVSGGQSQVERFSFAQSSYFSVRTLSKSSVLDDVLAAAAWNGHVRILRFLLESNYGATMDVTLGIQKAASGGHIDIVELLMTTDNPWSTFLVLHRVTSGYNPFPIFCMGAIATKASASLSEDNTEIMKLLLSKGNPSEFAPFLRDAVKSNNLSSVKMLLDAWEERPPLDHSILVYTTFALESAVKNGNAEIVKLLADRSSGVIVGPALAIAVRAGDFAMIMALSELATPQEVGDEAAKAAMCSHHELVEVLLSQSVWNPI</sequence>
<protein>
    <submittedName>
        <fullName evidence="2">Uncharacterized protein</fullName>
    </submittedName>
</protein>
<evidence type="ECO:0000313" key="2">
    <source>
        <dbReference type="EMBL" id="KAG7387036.1"/>
    </source>
</evidence>